<proteinExistence type="predicted"/>
<dbReference type="EMBL" id="VFPT01000001">
    <property type="protein sequence ID" value="TQM92409.1"/>
    <property type="molecule type" value="Genomic_DNA"/>
</dbReference>
<gene>
    <name evidence="6" type="ORF">BD293_1014</name>
</gene>
<dbReference type="RefSeq" id="WP_170207062.1">
    <property type="nucleotide sequence ID" value="NZ_VFPT01000001.1"/>
</dbReference>
<feature type="short sequence motif" description="GXSXG" evidence="4">
    <location>
        <begin position="54"/>
        <end position="58"/>
    </location>
</feature>
<dbReference type="Pfam" id="PF01734">
    <property type="entry name" value="Patatin"/>
    <property type="match status" value="1"/>
</dbReference>
<dbReference type="PANTHER" id="PTHR24185">
    <property type="entry name" value="CALCIUM-INDEPENDENT PHOSPHOLIPASE A2-GAMMA"/>
    <property type="match status" value="1"/>
</dbReference>
<organism evidence="6 7">
    <name type="scientific">Roseinatronobacter monicus</name>
    <dbReference type="NCBI Taxonomy" id="393481"/>
    <lineage>
        <taxon>Bacteria</taxon>
        <taxon>Pseudomonadati</taxon>
        <taxon>Pseudomonadota</taxon>
        <taxon>Alphaproteobacteria</taxon>
        <taxon>Rhodobacterales</taxon>
        <taxon>Paracoccaceae</taxon>
        <taxon>Roseinatronobacter</taxon>
    </lineage>
</organism>
<keyword evidence="3 4" id="KW-0443">Lipid metabolism</keyword>
<dbReference type="Proteomes" id="UP000320582">
    <property type="component" value="Unassembled WGS sequence"/>
</dbReference>
<keyword evidence="1 4" id="KW-0378">Hydrolase</keyword>
<comment type="caution">
    <text evidence="6">The sequence shown here is derived from an EMBL/GenBank/DDBJ whole genome shotgun (WGS) entry which is preliminary data.</text>
</comment>
<dbReference type="PROSITE" id="PS51635">
    <property type="entry name" value="PNPLA"/>
    <property type="match status" value="1"/>
</dbReference>
<dbReference type="InterPro" id="IPR002641">
    <property type="entry name" value="PNPLA_dom"/>
</dbReference>
<dbReference type="InterPro" id="IPR016035">
    <property type="entry name" value="Acyl_Trfase/lysoPLipase"/>
</dbReference>
<evidence type="ECO:0000256" key="2">
    <source>
        <dbReference type="ARBA" id="ARBA00022963"/>
    </source>
</evidence>
<dbReference type="GO" id="GO:0006631">
    <property type="term" value="P:fatty acid metabolic process"/>
    <property type="evidence" value="ECO:0007669"/>
    <property type="project" value="TreeGrafter"/>
</dbReference>
<keyword evidence="2 4" id="KW-0442">Lipid degradation</keyword>
<dbReference type="PANTHER" id="PTHR24185:SF1">
    <property type="entry name" value="CALCIUM-INDEPENDENT PHOSPHOLIPASE A2-GAMMA"/>
    <property type="match status" value="1"/>
</dbReference>
<evidence type="ECO:0000256" key="3">
    <source>
        <dbReference type="ARBA" id="ARBA00023098"/>
    </source>
</evidence>
<dbReference type="CDD" id="cd07199">
    <property type="entry name" value="Pat17_PNPLA8_PNPLA9_like"/>
    <property type="match status" value="1"/>
</dbReference>
<feature type="domain" description="PNPLA" evidence="5">
    <location>
        <begin position="18"/>
        <end position="199"/>
    </location>
</feature>
<feature type="active site" description="Nucleophile" evidence="4">
    <location>
        <position position="56"/>
    </location>
</feature>
<dbReference type="GO" id="GO:0016042">
    <property type="term" value="P:lipid catabolic process"/>
    <property type="evidence" value="ECO:0007669"/>
    <property type="project" value="UniProtKB-UniRule"/>
</dbReference>
<accession>A0A543KBG6</accession>
<reference evidence="6 7" key="1">
    <citation type="submission" date="2019-06" db="EMBL/GenBank/DDBJ databases">
        <title>Genomic Encyclopedia of Archaeal and Bacterial Type Strains, Phase II (KMG-II): from individual species to whole genera.</title>
        <authorList>
            <person name="Goeker M."/>
        </authorList>
    </citation>
    <scope>NUCLEOTIDE SEQUENCE [LARGE SCALE GENOMIC DNA]</scope>
    <source>
        <strain evidence="6 7">DSM 18423</strain>
    </source>
</reference>
<feature type="active site" description="Proton acceptor" evidence="4">
    <location>
        <position position="186"/>
    </location>
</feature>
<dbReference type="GO" id="GO:0016020">
    <property type="term" value="C:membrane"/>
    <property type="evidence" value="ECO:0007669"/>
    <property type="project" value="TreeGrafter"/>
</dbReference>
<evidence type="ECO:0000256" key="1">
    <source>
        <dbReference type="ARBA" id="ARBA00022801"/>
    </source>
</evidence>
<protein>
    <submittedName>
        <fullName evidence="6">Patatin-like phospholipase</fullName>
    </submittedName>
</protein>
<sequence>MPEANIEQFFRPDQCRILSLDGGGAKGFYTLGVLREVEGLVGKPLCEVFDLIFGTSTGSIIAALLAQGKTVEEIHTLYCEHVPPIMQAKRPHEKSKALAATGKAVFGDARFDGLKTGVGLVATKWQLETPMIFKNSVGQAHGRVGTFTPGFGCTIADAVQASCSAYPFFDRKVVKTANGDSIELIDGGYCANNPTLYAIADAIGPMEYAPTDLRVLSVGVGNYPSPAPGLKMWFAKKYLVSVQLLQKTLEINTTSMDVLRRIMFKQVPTVRVNETFEKPEMATDMFEHNMDKLNLLRQRGSESYAKLEADIKKLMGA</sequence>
<feature type="short sequence motif" description="DGA/G" evidence="4">
    <location>
        <begin position="186"/>
        <end position="188"/>
    </location>
</feature>
<dbReference type="AlphaFoldDB" id="A0A543KBG6"/>
<feature type="short sequence motif" description="GXGXXG" evidence="4">
    <location>
        <begin position="22"/>
        <end position="27"/>
    </location>
</feature>
<evidence type="ECO:0000256" key="4">
    <source>
        <dbReference type="PROSITE-ProRule" id="PRU01161"/>
    </source>
</evidence>
<evidence type="ECO:0000259" key="5">
    <source>
        <dbReference type="PROSITE" id="PS51635"/>
    </source>
</evidence>
<keyword evidence="7" id="KW-1185">Reference proteome</keyword>
<name>A0A543KBG6_9RHOB</name>
<dbReference type="Gene3D" id="3.40.1090.10">
    <property type="entry name" value="Cytosolic phospholipase A2 catalytic domain"/>
    <property type="match status" value="1"/>
</dbReference>
<dbReference type="GO" id="GO:0004620">
    <property type="term" value="F:phospholipase activity"/>
    <property type="evidence" value="ECO:0007669"/>
    <property type="project" value="TreeGrafter"/>
</dbReference>
<evidence type="ECO:0000313" key="7">
    <source>
        <dbReference type="Proteomes" id="UP000320582"/>
    </source>
</evidence>
<evidence type="ECO:0000313" key="6">
    <source>
        <dbReference type="EMBL" id="TQM92409.1"/>
    </source>
</evidence>
<dbReference type="SUPFAM" id="SSF52151">
    <property type="entry name" value="FabD/lysophospholipase-like"/>
    <property type="match status" value="1"/>
</dbReference>